<keyword evidence="1" id="KW-0472">Membrane</keyword>
<feature type="transmembrane region" description="Helical" evidence="1">
    <location>
        <begin position="198"/>
        <end position="220"/>
    </location>
</feature>
<dbReference type="Proteomes" id="UP000076761">
    <property type="component" value="Unassembled WGS sequence"/>
</dbReference>
<evidence type="ECO:0000313" key="2">
    <source>
        <dbReference type="EMBL" id="KZT23018.1"/>
    </source>
</evidence>
<reference evidence="2 3" key="1">
    <citation type="journal article" date="2016" name="Mol. Biol. Evol.">
        <title>Comparative Genomics of Early-Diverging Mushroom-Forming Fungi Provides Insights into the Origins of Lignocellulose Decay Capabilities.</title>
        <authorList>
            <person name="Nagy L.G."/>
            <person name="Riley R."/>
            <person name="Tritt A."/>
            <person name="Adam C."/>
            <person name="Daum C."/>
            <person name="Floudas D."/>
            <person name="Sun H."/>
            <person name="Yadav J.S."/>
            <person name="Pangilinan J."/>
            <person name="Larsson K.H."/>
            <person name="Matsuura K."/>
            <person name="Barry K."/>
            <person name="Labutti K."/>
            <person name="Kuo R."/>
            <person name="Ohm R.A."/>
            <person name="Bhattacharya S.S."/>
            <person name="Shirouzu T."/>
            <person name="Yoshinaga Y."/>
            <person name="Martin F.M."/>
            <person name="Grigoriev I.V."/>
            <person name="Hibbett D.S."/>
        </authorList>
    </citation>
    <scope>NUCLEOTIDE SEQUENCE [LARGE SCALE GENOMIC DNA]</scope>
    <source>
        <strain evidence="2 3">HHB14362 ss-1</strain>
    </source>
</reference>
<name>A0A165QXR8_9AGAM</name>
<organism evidence="2 3">
    <name type="scientific">Neolentinus lepideus HHB14362 ss-1</name>
    <dbReference type="NCBI Taxonomy" id="1314782"/>
    <lineage>
        <taxon>Eukaryota</taxon>
        <taxon>Fungi</taxon>
        <taxon>Dikarya</taxon>
        <taxon>Basidiomycota</taxon>
        <taxon>Agaricomycotina</taxon>
        <taxon>Agaricomycetes</taxon>
        <taxon>Gloeophyllales</taxon>
        <taxon>Gloeophyllaceae</taxon>
        <taxon>Neolentinus</taxon>
    </lineage>
</organism>
<keyword evidence="3" id="KW-1185">Reference proteome</keyword>
<keyword evidence="1" id="KW-1133">Transmembrane helix</keyword>
<protein>
    <submittedName>
        <fullName evidence="2">Uncharacterized protein</fullName>
    </submittedName>
</protein>
<evidence type="ECO:0000313" key="3">
    <source>
        <dbReference type="Proteomes" id="UP000076761"/>
    </source>
</evidence>
<keyword evidence="1" id="KW-0812">Transmembrane</keyword>
<accession>A0A165QXR8</accession>
<gene>
    <name evidence="2" type="ORF">NEOLEDRAFT_578293</name>
</gene>
<dbReference type="EMBL" id="KV425589">
    <property type="protein sequence ID" value="KZT23018.1"/>
    <property type="molecule type" value="Genomic_DNA"/>
</dbReference>
<dbReference type="OrthoDB" id="3357408at2759"/>
<sequence>MTITVSYFEDQRVNFIALWVQTLLLGAYAIIFVVASHLLLIRRRTAEGGNLRYTLVVTVVLFGLATASVVVDFVQTLLSSFTAGGTLNNSTGDPNDPSLSVINRNNIMSTVGIFLTVMTNFVADCLLTWRCYTIWGRRRAVIAVPIFLIAVGTAAGVGLGGLYAKVTLLYQSVFFGTGSISPELMSVLLTWQNALSEVFYAMTFAGNVLMTGLIALRILWVTRHMRGSSTGIDTSLYANIIALFMESGGIHSLCLLFSIVGYSSTLAGMEVFVRCNQPISALECDTEIYHLQTIASSAAAITAGLSPTLIVVMLASGRTADQTTAAKTTMAFAAPPPALSEHTSHFRVTTSGGRDGPDEIEGDLHDVQVFSLSKEQPREHPSIN</sequence>
<evidence type="ECO:0000256" key="1">
    <source>
        <dbReference type="SAM" id="Phobius"/>
    </source>
</evidence>
<dbReference type="AlphaFoldDB" id="A0A165QXR8"/>
<proteinExistence type="predicted"/>
<feature type="transmembrane region" description="Helical" evidence="1">
    <location>
        <begin position="107"/>
        <end position="129"/>
    </location>
</feature>
<feature type="transmembrane region" description="Helical" evidence="1">
    <location>
        <begin position="141"/>
        <end position="163"/>
    </location>
</feature>
<dbReference type="STRING" id="1314782.A0A165QXR8"/>
<feature type="transmembrane region" description="Helical" evidence="1">
    <location>
        <begin position="53"/>
        <end position="71"/>
    </location>
</feature>
<feature type="transmembrane region" description="Helical" evidence="1">
    <location>
        <begin position="16"/>
        <end position="41"/>
    </location>
</feature>
<dbReference type="InParanoid" id="A0A165QXR8"/>
<feature type="transmembrane region" description="Helical" evidence="1">
    <location>
        <begin position="240"/>
        <end position="262"/>
    </location>
</feature>